<reference evidence="8 9" key="1">
    <citation type="submission" date="2024-03" db="EMBL/GenBank/DDBJ databases">
        <title>Human intestinal bacterial collection.</title>
        <authorList>
            <person name="Pauvert C."/>
            <person name="Hitch T.C.A."/>
            <person name="Clavel T."/>
        </authorList>
    </citation>
    <scope>NUCLEOTIDE SEQUENCE [LARGE SCALE GENOMIC DNA]</scope>
    <source>
        <strain evidence="8 9">CLA-KB-H122</strain>
    </source>
</reference>
<dbReference type="PANTHER" id="PTHR13767:SF2">
    <property type="entry name" value="PSEUDOURIDYLATE SYNTHASE TRUB1"/>
    <property type="match status" value="1"/>
</dbReference>
<dbReference type="InterPro" id="IPR002501">
    <property type="entry name" value="PsdUridine_synth_N"/>
</dbReference>
<keyword evidence="4 5" id="KW-0413">Isomerase</keyword>
<evidence type="ECO:0000256" key="4">
    <source>
        <dbReference type="ARBA" id="ARBA00023235"/>
    </source>
</evidence>
<dbReference type="InterPro" id="IPR020103">
    <property type="entry name" value="PsdUridine_synth_cat_dom_sf"/>
</dbReference>
<gene>
    <name evidence="5 8" type="primary">truB</name>
    <name evidence="8" type="ORF">WMO46_00535</name>
</gene>
<name>A0ABV1GTH2_9BACT</name>
<comment type="catalytic activity">
    <reaction evidence="1 5">
        <text>uridine(55) in tRNA = pseudouridine(55) in tRNA</text>
        <dbReference type="Rhea" id="RHEA:42532"/>
        <dbReference type="Rhea" id="RHEA-COMP:10101"/>
        <dbReference type="Rhea" id="RHEA-COMP:10102"/>
        <dbReference type="ChEBI" id="CHEBI:65314"/>
        <dbReference type="ChEBI" id="CHEBI:65315"/>
        <dbReference type="EC" id="5.4.99.25"/>
    </reaction>
</comment>
<dbReference type="InterPro" id="IPR014780">
    <property type="entry name" value="tRNA_psdUridine_synth_TruB"/>
</dbReference>
<feature type="domain" description="tRNA pseudouridylate synthase B C-terminal" evidence="7">
    <location>
        <begin position="193"/>
        <end position="235"/>
    </location>
</feature>
<evidence type="ECO:0000256" key="2">
    <source>
        <dbReference type="ARBA" id="ARBA00005642"/>
    </source>
</evidence>
<feature type="domain" description="Pseudouridine synthase II N-terminal" evidence="6">
    <location>
        <begin position="48"/>
        <end position="192"/>
    </location>
</feature>
<organism evidence="8 9">
    <name type="scientific">Alistipes intestinihominis</name>
    <dbReference type="NCBI Taxonomy" id="3133172"/>
    <lineage>
        <taxon>Bacteria</taxon>
        <taxon>Pseudomonadati</taxon>
        <taxon>Bacteroidota</taxon>
        <taxon>Bacteroidia</taxon>
        <taxon>Bacteroidales</taxon>
        <taxon>Rikenellaceae</taxon>
        <taxon>Alistipes</taxon>
    </lineage>
</organism>
<proteinExistence type="inferred from homology"/>
<feature type="active site" description="Nucleophile" evidence="5">
    <location>
        <position position="59"/>
    </location>
</feature>
<dbReference type="Pfam" id="PF16198">
    <property type="entry name" value="TruB_C_2"/>
    <property type="match status" value="1"/>
</dbReference>
<evidence type="ECO:0000259" key="6">
    <source>
        <dbReference type="Pfam" id="PF01509"/>
    </source>
</evidence>
<dbReference type="InterPro" id="IPR032819">
    <property type="entry name" value="TruB_C"/>
</dbReference>
<dbReference type="Gene3D" id="3.30.2350.10">
    <property type="entry name" value="Pseudouridine synthase"/>
    <property type="match status" value="1"/>
</dbReference>
<dbReference type="Pfam" id="PF01509">
    <property type="entry name" value="TruB_N"/>
    <property type="match status" value="1"/>
</dbReference>
<comment type="caution">
    <text evidence="8">The sequence shown here is derived from an EMBL/GenBank/DDBJ whole genome shotgun (WGS) entry which is preliminary data.</text>
</comment>
<evidence type="ECO:0000313" key="8">
    <source>
        <dbReference type="EMBL" id="MEQ2543438.1"/>
    </source>
</evidence>
<dbReference type="EMBL" id="JBBMFL010000001">
    <property type="protein sequence ID" value="MEQ2543438.1"/>
    <property type="molecule type" value="Genomic_DNA"/>
</dbReference>
<dbReference type="NCBIfam" id="TIGR00431">
    <property type="entry name" value="TruB"/>
    <property type="match status" value="1"/>
</dbReference>
<evidence type="ECO:0000256" key="5">
    <source>
        <dbReference type="HAMAP-Rule" id="MF_01080"/>
    </source>
</evidence>
<keyword evidence="3 5" id="KW-0819">tRNA processing</keyword>
<dbReference type="PANTHER" id="PTHR13767">
    <property type="entry name" value="TRNA-PSEUDOURIDINE SYNTHASE"/>
    <property type="match status" value="1"/>
</dbReference>
<comment type="function">
    <text evidence="5">Responsible for synthesis of pseudouridine from uracil-55 in the psi GC loop of transfer RNAs.</text>
</comment>
<dbReference type="GO" id="GO:0160148">
    <property type="term" value="F:tRNA pseudouridine(55) synthase activity"/>
    <property type="evidence" value="ECO:0007669"/>
    <property type="project" value="UniProtKB-EC"/>
</dbReference>
<dbReference type="RefSeq" id="WP_349093585.1">
    <property type="nucleotide sequence ID" value="NZ_JBBMFL010000001.1"/>
</dbReference>
<sequence length="241" mass="27284">MPMTREPLDFRGINFEDGYIAVLDKPLRWTSTDVVRKVKFTLRKLGYRKIKVGHAGTLDPLATGILVVCIGRATKLVDALQAEEKEYIADVMLGATTPSYDLEHEIDRTYPYEHITREAVEEALASLTGERLQTPPVYSAKKIDGTRAYELARAGEEVAVRQALINIYEMEIVEYDLPRVRIRVRCSKGTYIRSLAHEIGQALHSGAHLSSLRRTRSGGFTLEKAYELDDFLENLQKLETK</sequence>
<keyword evidence="9" id="KW-1185">Reference proteome</keyword>
<evidence type="ECO:0000259" key="7">
    <source>
        <dbReference type="Pfam" id="PF16198"/>
    </source>
</evidence>
<evidence type="ECO:0000256" key="3">
    <source>
        <dbReference type="ARBA" id="ARBA00022694"/>
    </source>
</evidence>
<accession>A0ABV1GTH2</accession>
<dbReference type="HAMAP" id="MF_01080">
    <property type="entry name" value="TruB_bact"/>
    <property type="match status" value="1"/>
</dbReference>
<comment type="similarity">
    <text evidence="2 5">Belongs to the pseudouridine synthase TruB family. Type 1 subfamily.</text>
</comment>
<dbReference type="CDD" id="cd02573">
    <property type="entry name" value="PseudoU_synth_EcTruB"/>
    <property type="match status" value="1"/>
</dbReference>
<protein>
    <recommendedName>
        <fullName evidence="5">tRNA pseudouridine synthase B</fullName>
        <ecNumber evidence="5">5.4.99.25</ecNumber>
    </recommendedName>
    <alternativeName>
        <fullName evidence="5">tRNA pseudouridine(55) synthase</fullName>
        <shortName evidence="5">Psi55 synthase</shortName>
    </alternativeName>
    <alternativeName>
        <fullName evidence="5">tRNA pseudouridylate synthase</fullName>
    </alternativeName>
    <alternativeName>
        <fullName evidence="5">tRNA-uridine isomerase</fullName>
    </alternativeName>
</protein>
<dbReference type="SUPFAM" id="SSF55120">
    <property type="entry name" value="Pseudouridine synthase"/>
    <property type="match status" value="1"/>
</dbReference>
<evidence type="ECO:0000313" key="9">
    <source>
        <dbReference type="Proteomes" id="UP001460202"/>
    </source>
</evidence>
<dbReference type="EC" id="5.4.99.25" evidence="5"/>
<evidence type="ECO:0000256" key="1">
    <source>
        <dbReference type="ARBA" id="ARBA00000385"/>
    </source>
</evidence>
<dbReference type="Proteomes" id="UP001460202">
    <property type="component" value="Unassembled WGS sequence"/>
</dbReference>